<evidence type="ECO:0000256" key="1">
    <source>
        <dbReference type="SAM" id="MobiDB-lite"/>
    </source>
</evidence>
<gene>
    <name evidence="2" type="ordered locus">FRAAL0424</name>
</gene>
<protein>
    <submittedName>
        <fullName evidence="2">Uncharacterized protein</fullName>
    </submittedName>
</protein>
<proteinExistence type="predicted"/>
<evidence type="ECO:0000313" key="2">
    <source>
        <dbReference type="EMBL" id="CAJ59099.1"/>
    </source>
</evidence>
<organism evidence="2 3">
    <name type="scientific">Frankia alni (strain DSM 45986 / CECT 9034 / ACN14a)</name>
    <dbReference type="NCBI Taxonomy" id="326424"/>
    <lineage>
        <taxon>Bacteria</taxon>
        <taxon>Bacillati</taxon>
        <taxon>Actinomycetota</taxon>
        <taxon>Actinomycetes</taxon>
        <taxon>Frankiales</taxon>
        <taxon>Frankiaceae</taxon>
        <taxon>Frankia</taxon>
    </lineage>
</organism>
<dbReference type="AlphaFoldDB" id="Q0RTJ9"/>
<reference evidence="2 3" key="1">
    <citation type="journal article" date="2007" name="Genome Res.">
        <title>Genome characteristics of facultatively symbiotic Frankia sp. strains reflect host range and host plant biogeography.</title>
        <authorList>
            <person name="Normand P."/>
            <person name="Lapierre P."/>
            <person name="Tisa L.S."/>
            <person name="Gogarten J.P."/>
            <person name="Alloisio N."/>
            <person name="Bagnarol E."/>
            <person name="Bassi C.A."/>
            <person name="Berry A.M."/>
            <person name="Bickhart D.M."/>
            <person name="Choisne N."/>
            <person name="Couloux A."/>
            <person name="Cournoyer B."/>
            <person name="Cruveiller S."/>
            <person name="Daubin V."/>
            <person name="Demange N."/>
            <person name="Francino M.P."/>
            <person name="Goltsman E."/>
            <person name="Huang Y."/>
            <person name="Kopp O.R."/>
            <person name="Labarre L."/>
            <person name="Lapidus A."/>
            <person name="Lavire C."/>
            <person name="Marechal J."/>
            <person name="Martinez M."/>
            <person name="Mastronunzio J.E."/>
            <person name="Mullin B.C."/>
            <person name="Niemann J."/>
            <person name="Pujic P."/>
            <person name="Rawnsley T."/>
            <person name="Rouy Z."/>
            <person name="Schenowitz C."/>
            <person name="Sellstedt A."/>
            <person name="Tavares F."/>
            <person name="Tomkins J.P."/>
            <person name="Vallenet D."/>
            <person name="Valverde C."/>
            <person name="Wall L.G."/>
            <person name="Wang Y."/>
            <person name="Medigue C."/>
            <person name="Benson D.R."/>
        </authorList>
    </citation>
    <scope>NUCLEOTIDE SEQUENCE [LARGE SCALE GENOMIC DNA]</scope>
    <source>
        <strain evidence="3">DSM 45986 / CECT 9034 / ACN14a</strain>
    </source>
</reference>
<dbReference type="HOGENOM" id="CLU_2806194_0_0_11"/>
<feature type="compositionally biased region" description="Low complexity" evidence="1">
    <location>
        <begin position="22"/>
        <end position="32"/>
    </location>
</feature>
<sequence>MTVVSGDAAPVEHSFDPVEDVAALSSPGSPLSARKHAETEVDADAVADAGAFASCQTSSRRTDEADR</sequence>
<dbReference type="Proteomes" id="UP000000657">
    <property type="component" value="Chromosome"/>
</dbReference>
<evidence type="ECO:0000313" key="3">
    <source>
        <dbReference type="Proteomes" id="UP000000657"/>
    </source>
</evidence>
<dbReference type="EMBL" id="CT573213">
    <property type="protein sequence ID" value="CAJ59099.1"/>
    <property type="molecule type" value="Genomic_DNA"/>
</dbReference>
<name>Q0RTJ9_FRAAA</name>
<keyword evidence="3" id="KW-1185">Reference proteome</keyword>
<feature type="region of interest" description="Disordered" evidence="1">
    <location>
        <begin position="1"/>
        <end position="42"/>
    </location>
</feature>
<accession>Q0RTJ9</accession>
<dbReference type="KEGG" id="fal:FRAAL0424"/>